<accession>A0A942TH04</accession>
<dbReference type="Pfam" id="PF16116">
    <property type="entry name" value="DUF4832"/>
    <property type="match status" value="1"/>
</dbReference>
<dbReference type="InterPro" id="IPR017853">
    <property type="entry name" value="GH"/>
</dbReference>
<dbReference type="Pfam" id="PF02449">
    <property type="entry name" value="Glyco_hydro_42"/>
    <property type="match status" value="1"/>
</dbReference>
<keyword evidence="2" id="KW-0326">Glycosidase</keyword>
<evidence type="ECO:0000259" key="3">
    <source>
        <dbReference type="Pfam" id="PF02449"/>
    </source>
</evidence>
<evidence type="ECO:0000256" key="1">
    <source>
        <dbReference type="ARBA" id="ARBA00022801"/>
    </source>
</evidence>
<gene>
    <name evidence="5" type="ORF">KHA97_15255</name>
</gene>
<dbReference type="GO" id="GO:0004565">
    <property type="term" value="F:beta-galactosidase activity"/>
    <property type="evidence" value="ECO:0007669"/>
    <property type="project" value="InterPro"/>
</dbReference>
<dbReference type="RefSeq" id="WP_213125557.1">
    <property type="nucleotide sequence ID" value="NZ_JAGYPG010000002.1"/>
</dbReference>
<keyword evidence="6" id="KW-1185">Reference proteome</keyword>
<dbReference type="Proteomes" id="UP000681414">
    <property type="component" value="Unassembled WGS sequence"/>
</dbReference>
<sequence>MKKHMVMALIISILLLSVFSNKETFKIEKDDEVVINPFMGFAPPAEGGPYVQPHSLVYANFSWKDLEPEKGFYDFEKIEEKYQFDYWKKNNKRLIFRIVLDYPGKVGHKDIPEWLYNEIDQDGTWYEHEWGSGFSPNYDNPKLIDYHKKLIEALAKRYNEDPYISFVELGSLGHWGEWHTLQQDGIQIPFPKLPVVEIYVKHYIENFTNKILLMRRPHQIAMDNKMGFYNDMFGRLDHTVQEFHSWVKNGYKFWLTGENHPPMPDAWRTAPIGGEFAPTRNWGDYFSSTAISSVMEQLELTHVSWLGPSSPANYSPSGEHQNAINRFLSKMGYHFRLTEARYQKAAKAGSKFSLEMKWENSGVAPFYFDWPLEISLANQDGKIVHKEKGAADIREWLPGEHSIKEVISIPRNLKKGVYEVNVAILDPDKEEPAIYLEMKGKRDDLRYKVGEINVK</sequence>
<dbReference type="InterPro" id="IPR032267">
    <property type="entry name" value="DUF4832"/>
</dbReference>
<comment type="caution">
    <text evidence="5">The sequence shown here is derived from an EMBL/GenBank/DDBJ whole genome shotgun (WGS) entry which is preliminary data.</text>
</comment>
<organism evidence="5 6">
    <name type="scientific">Lederbergia citri</name>
    <dbReference type="NCBI Taxonomy" id="2833580"/>
    <lineage>
        <taxon>Bacteria</taxon>
        <taxon>Bacillati</taxon>
        <taxon>Bacillota</taxon>
        <taxon>Bacilli</taxon>
        <taxon>Bacillales</taxon>
        <taxon>Bacillaceae</taxon>
        <taxon>Lederbergia</taxon>
    </lineage>
</organism>
<feature type="domain" description="Glycoside hydrolase family 42 N-terminal" evidence="3">
    <location>
        <begin position="59"/>
        <end position="167"/>
    </location>
</feature>
<evidence type="ECO:0000313" key="6">
    <source>
        <dbReference type="Proteomes" id="UP000681414"/>
    </source>
</evidence>
<dbReference type="AlphaFoldDB" id="A0A942TH04"/>
<reference evidence="5 6" key="1">
    <citation type="submission" date="2021-05" db="EMBL/GenBank/DDBJ databases">
        <title>Novel Bacillus species.</title>
        <authorList>
            <person name="Liu G."/>
        </authorList>
    </citation>
    <scope>NUCLEOTIDE SEQUENCE [LARGE SCALE GENOMIC DNA]</scope>
    <source>
        <strain evidence="6">FJAT-49780</strain>
    </source>
</reference>
<name>A0A942TH04_9BACI</name>
<evidence type="ECO:0000313" key="5">
    <source>
        <dbReference type="EMBL" id="MBS4196422.1"/>
    </source>
</evidence>
<evidence type="ECO:0000259" key="4">
    <source>
        <dbReference type="Pfam" id="PF16116"/>
    </source>
</evidence>
<dbReference type="GO" id="GO:0009341">
    <property type="term" value="C:beta-galactosidase complex"/>
    <property type="evidence" value="ECO:0007669"/>
    <property type="project" value="InterPro"/>
</dbReference>
<dbReference type="SUPFAM" id="SSF51445">
    <property type="entry name" value="(Trans)glycosidases"/>
    <property type="match status" value="1"/>
</dbReference>
<keyword evidence="1" id="KW-0378">Hydrolase</keyword>
<dbReference type="Gene3D" id="3.20.20.80">
    <property type="entry name" value="Glycosidases"/>
    <property type="match status" value="1"/>
</dbReference>
<evidence type="ECO:0000256" key="2">
    <source>
        <dbReference type="ARBA" id="ARBA00023295"/>
    </source>
</evidence>
<feature type="domain" description="DUF4832" evidence="4">
    <location>
        <begin position="225"/>
        <end position="430"/>
    </location>
</feature>
<dbReference type="InterPro" id="IPR013529">
    <property type="entry name" value="Glyco_hydro_42_N"/>
</dbReference>
<proteinExistence type="predicted"/>
<protein>
    <submittedName>
        <fullName evidence="5">DUF4832 domain-containing protein</fullName>
    </submittedName>
</protein>
<dbReference type="EMBL" id="JAGYPG010000002">
    <property type="protein sequence ID" value="MBS4196422.1"/>
    <property type="molecule type" value="Genomic_DNA"/>
</dbReference>
<dbReference type="GO" id="GO:0005975">
    <property type="term" value="P:carbohydrate metabolic process"/>
    <property type="evidence" value="ECO:0007669"/>
    <property type="project" value="InterPro"/>
</dbReference>